<accession>A0A5J4YPE4</accession>
<dbReference type="EMBL" id="VRMN01000008">
    <property type="protein sequence ID" value="KAA8493075.1"/>
    <property type="molecule type" value="Genomic_DNA"/>
</dbReference>
<evidence type="ECO:0000313" key="1">
    <source>
        <dbReference type="EMBL" id="KAA8493075.1"/>
    </source>
</evidence>
<dbReference type="OrthoDB" id="49516at2759"/>
<comment type="caution">
    <text evidence="1">The sequence shown here is derived from an EMBL/GenBank/DDBJ whole genome shotgun (WGS) entry which is preliminary data.</text>
</comment>
<proteinExistence type="predicted"/>
<evidence type="ECO:0000313" key="2">
    <source>
        <dbReference type="Proteomes" id="UP000324585"/>
    </source>
</evidence>
<dbReference type="Proteomes" id="UP000324585">
    <property type="component" value="Unassembled WGS sequence"/>
</dbReference>
<sequence length="248" mass="28006">MGGVESKFEQVNWEAADGGLESAEQTLDGAPPTSQYTRLTLVKKSKLANRDYDVFLMPPGSAADAAQQSGSPLYTVRKIDWNWNVFEVFDSHGRLCARVIPGKLLCTSSWKIFGTNGPKFKGQEPDPDAVQKKDDTSSALYKWFKVEYSLCRFAAKMRAYEPVRAGDEPNPCGEAHKDSIPLLNLDEIKSRRARFQTSRPDRPDSLLSYWEWQNSSEEHKMVLHVAKHSDMLLHVVLTVLADLAWTQR</sequence>
<keyword evidence="2" id="KW-1185">Reference proteome</keyword>
<gene>
    <name evidence="1" type="ORF">FVE85_9347</name>
</gene>
<organism evidence="1 2">
    <name type="scientific">Porphyridium purpureum</name>
    <name type="common">Red alga</name>
    <name type="synonym">Porphyridium cruentum</name>
    <dbReference type="NCBI Taxonomy" id="35688"/>
    <lineage>
        <taxon>Eukaryota</taxon>
        <taxon>Rhodophyta</taxon>
        <taxon>Bangiophyceae</taxon>
        <taxon>Porphyridiales</taxon>
        <taxon>Porphyridiaceae</taxon>
        <taxon>Porphyridium</taxon>
    </lineage>
</organism>
<name>A0A5J4YPE4_PORPP</name>
<reference evidence="2" key="1">
    <citation type="journal article" date="2019" name="Nat. Commun.">
        <title>Expansion of phycobilisome linker gene families in mesophilic red algae.</title>
        <authorList>
            <person name="Lee J."/>
            <person name="Kim D."/>
            <person name="Bhattacharya D."/>
            <person name="Yoon H.S."/>
        </authorList>
    </citation>
    <scope>NUCLEOTIDE SEQUENCE [LARGE SCALE GENOMIC DNA]</scope>
    <source>
        <strain evidence="2">CCMP 1328</strain>
    </source>
</reference>
<dbReference type="AlphaFoldDB" id="A0A5J4YPE4"/>
<protein>
    <submittedName>
        <fullName evidence="1">Uncharacterized protein</fullName>
    </submittedName>
</protein>